<name>B3EDZ2_CHLL2</name>
<protein>
    <submittedName>
        <fullName evidence="1">Uncharacterized protein</fullName>
    </submittedName>
</protein>
<dbReference type="RefSeq" id="WP_012466567.1">
    <property type="nucleotide sequence ID" value="NC_010803.1"/>
</dbReference>
<proteinExistence type="predicted"/>
<reference evidence="1 2" key="1">
    <citation type="submission" date="2008-05" db="EMBL/GenBank/DDBJ databases">
        <title>Complete sequence of Chlorobium limicola DSM 245.</title>
        <authorList>
            <consortium name="US DOE Joint Genome Institute"/>
            <person name="Lucas S."/>
            <person name="Copeland A."/>
            <person name="Lapidus A."/>
            <person name="Glavina del Rio T."/>
            <person name="Dalin E."/>
            <person name="Tice H."/>
            <person name="Bruce D."/>
            <person name="Goodwin L."/>
            <person name="Pitluck S."/>
            <person name="Schmutz J."/>
            <person name="Larimer F."/>
            <person name="Land M."/>
            <person name="Hauser L."/>
            <person name="Kyrpides N."/>
            <person name="Ovchinnikova G."/>
            <person name="Zhao F."/>
            <person name="Li T."/>
            <person name="Liu Z."/>
            <person name="Overmann J."/>
            <person name="Bryant D.A."/>
            <person name="Richardson P."/>
        </authorList>
    </citation>
    <scope>NUCLEOTIDE SEQUENCE [LARGE SCALE GENOMIC DNA]</scope>
    <source>
        <strain evidence="2">DSM 245 / NBRC 103803 / 6330</strain>
    </source>
</reference>
<sequence length="102" mass="11692">MEHTIRPLGTVMQLLEELGHEVTYAYEDLVFVNHSDFLLQFGETGSVMHLFFNSECPKKDADNIEESLIPAADRKGLSISKKGRYSLSEQPDENLQIRFFDL</sequence>
<organism evidence="1 2">
    <name type="scientific">Chlorobium limicola (strain DSM 245 / NBRC 103803 / 6330)</name>
    <dbReference type="NCBI Taxonomy" id="290315"/>
    <lineage>
        <taxon>Bacteria</taxon>
        <taxon>Pseudomonadati</taxon>
        <taxon>Chlorobiota</taxon>
        <taxon>Chlorobiia</taxon>
        <taxon>Chlorobiales</taxon>
        <taxon>Chlorobiaceae</taxon>
        <taxon>Chlorobium/Pelodictyon group</taxon>
        <taxon>Chlorobium</taxon>
    </lineage>
</organism>
<dbReference type="OrthoDB" id="5432442at2"/>
<dbReference type="eggNOG" id="ENOG50335BP">
    <property type="taxonomic scope" value="Bacteria"/>
</dbReference>
<dbReference type="KEGG" id="cli:Clim_1651"/>
<evidence type="ECO:0000313" key="1">
    <source>
        <dbReference type="EMBL" id="ACD90694.1"/>
    </source>
</evidence>
<dbReference type="EMBL" id="CP001097">
    <property type="protein sequence ID" value="ACD90694.1"/>
    <property type="molecule type" value="Genomic_DNA"/>
</dbReference>
<evidence type="ECO:0000313" key="2">
    <source>
        <dbReference type="Proteomes" id="UP000008841"/>
    </source>
</evidence>
<dbReference type="Proteomes" id="UP000008841">
    <property type="component" value="Chromosome"/>
</dbReference>
<dbReference type="AlphaFoldDB" id="B3EDZ2"/>
<gene>
    <name evidence="1" type="ordered locus">Clim_1651</name>
</gene>
<dbReference type="HOGENOM" id="CLU_160553_0_0_10"/>
<accession>B3EDZ2</accession>
<dbReference type="STRING" id="290315.Clim_1651"/>